<dbReference type="AlphaFoldDB" id="A0AAU1I9C1"/>
<organism evidence="1">
    <name type="scientific">Streptomyces sp. NBC_00180</name>
    <dbReference type="NCBI Taxonomy" id="2903632"/>
    <lineage>
        <taxon>Bacteria</taxon>
        <taxon>Bacillati</taxon>
        <taxon>Actinomycetota</taxon>
        <taxon>Actinomycetes</taxon>
        <taxon>Kitasatosporales</taxon>
        <taxon>Streptomycetaceae</taxon>
        <taxon>Streptomyces</taxon>
    </lineage>
</organism>
<proteinExistence type="predicted"/>
<dbReference type="EMBL" id="CP108140">
    <property type="protein sequence ID" value="WTP91584.1"/>
    <property type="molecule type" value="Genomic_DNA"/>
</dbReference>
<gene>
    <name evidence="1" type="ORF">OG477_42820</name>
</gene>
<accession>A0AAU1I9C1</accession>
<name>A0AAU1I9C1_9ACTN</name>
<protein>
    <recommendedName>
        <fullName evidence="2">Transposase</fullName>
    </recommendedName>
</protein>
<evidence type="ECO:0000313" key="1">
    <source>
        <dbReference type="EMBL" id="WTP91584.1"/>
    </source>
</evidence>
<sequence>MYLRKTRRRNKDASVVRYVQLANNRRMDGQTQAEVLVNLGRQDRLDLDALRRLVASIEPLPR</sequence>
<evidence type="ECO:0008006" key="2">
    <source>
        <dbReference type="Google" id="ProtNLM"/>
    </source>
</evidence>
<reference evidence="1" key="1">
    <citation type="submission" date="2022-10" db="EMBL/GenBank/DDBJ databases">
        <title>The complete genomes of actinobacterial strains from the NBC collection.</title>
        <authorList>
            <person name="Joergensen T.S."/>
            <person name="Alvarez Arevalo M."/>
            <person name="Sterndorff E.B."/>
            <person name="Faurdal D."/>
            <person name="Vuksanovic O."/>
            <person name="Mourched A.-S."/>
            <person name="Charusanti P."/>
            <person name="Shaw S."/>
            <person name="Blin K."/>
            <person name="Weber T."/>
        </authorList>
    </citation>
    <scope>NUCLEOTIDE SEQUENCE</scope>
    <source>
        <strain evidence="1">NBC 00180</strain>
    </source>
</reference>